<dbReference type="AlphaFoldDB" id="A0A7C5HE10"/>
<protein>
    <submittedName>
        <fullName evidence="2">T9SS type A sorting domain-containing protein</fullName>
    </submittedName>
</protein>
<accession>A0A7C5HE10</accession>
<reference evidence="2" key="1">
    <citation type="journal article" date="2020" name="mSystems">
        <title>Genome- and Community-Level Interaction Insights into Carbon Utilization and Element Cycling Functions of Hydrothermarchaeota in Hydrothermal Sediment.</title>
        <authorList>
            <person name="Zhou Z."/>
            <person name="Liu Y."/>
            <person name="Xu W."/>
            <person name="Pan J."/>
            <person name="Luo Z.H."/>
            <person name="Li M."/>
        </authorList>
    </citation>
    <scope>NUCLEOTIDE SEQUENCE [LARGE SCALE GENOMIC DNA]</scope>
    <source>
        <strain evidence="2">HyVt-74</strain>
    </source>
</reference>
<gene>
    <name evidence="2" type="ORF">ENL19_00755</name>
</gene>
<organism evidence="2">
    <name type="scientific">candidate division WOR-3 bacterium</name>
    <dbReference type="NCBI Taxonomy" id="2052148"/>
    <lineage>
        <taxon>Bacteria</taxon>
        <taxon>Bacteria division WOR-3</taxon>
    </lineage>
</organism>
<dbReference type="NCBIfam" id="TIGR04183">
    <property type="entry name" value="Por_Secre_tail"/>
    <property type="match status" value="1"/>
</dbReference>
<sequence length="72" mass="8494">MIQSLGGSIIIEFESKRERDIRLRIYDIAGRLHRDKKITLSMGIKRYSIDNLPQGIYFIKVNKRIYKGIVVR</sequence>
<evidence type="ECO:0000259" key="1">
    <source>
        <dbReference type="Pfam" id="PF18962"/>
    </source>
</evidence>
<dbReference type="EMBL" id="DRTB01000050">
    <property type="protein sequence ID" value="HHE04572.1"/>
    <property type="molecule type" value="Genomic_DNA"/>
</dbReference>
<feature type="domain" description="Secretion system C-terminal sorting" evidence="1">
    <location>
        <begin position="8"/>
        <end position="64"/>
    </location>
</feature>
<evidence type="ECO:0000313" key="2">
    <source>
        <dbReference type="EMBL" id="HHE04572.1"/>
    </source>
</evidence>
<dbReference type="InterPro" id="IPR026444">
    <property type="entry name" value="Secre_tail"/>
</dbReference>
<comment type="caution">
    <text evidence="2">The sequence shown here is derived from an EMBL/GenBank/DDBJ whole genome shotgun (WGS) entry which is preliminary data.</text>
</comment>
<dbReference type="Proteomes" id="UP000886110">
    <property type="component" value="Unassembled WGS sequence"/>
</dbReference>
<name>A0A7C5HE10_UNCW3</name>
<dbReference type="Pfam" id="PF18962">
    <property type="entry name" value="Por_Secre_tail"/>
    <property type="match status" value="1"/>
</dbReference>
<proteinExistence type="predicted"/>